<dbReference type="InterPro" id="IPR011650">
    <property type="entry name" value="Peptidase_M20_dimer"/>
</dbReference>
<dbReference type="AlphaFoldDB" id="A0A0A9XA19"/>
<organism evidence="2">
    <name type="scientific">Lygus hesperus</name>
    <name type="common">Western plant bug</name>
    <dbReference type="NCBI Taxonomy" id="30085"/>
    <lineage>
        <taxon>Eukaryota</taxon>
        <taxon>Metazoa</taxon>
        <taxon>Ecdysozoa</taxon>
        <taxon>Arthropoda</taxon>
        <taxon>Hexapoda</taxon>
        <taxon>Insecta</taxon>
        <taxon>Pterygota</taxon>
        <taxon>Neoptera</taxon>
        <taxon>Paraneoptera</taxon>
        <taxon>Hemiptera</taxon>
        <taxon>Heteroptera</taxon>
        <taxon>Panheteroptera</taxon>
        <taxon>Cimicomorpha</taxon>
        <taxon>Miridae</taxon>
        <taxon>Mirini</taxon>
        <taxon>Lygus</taxon>
    </lineage>
</organism>
<gene>
    <name evidence="2" type="primary">ACY1_3</name>
    <name evidence="2" type="ORF">CM83_6663</name>
</gene>
<dbReference type="InterPro" id="IPR036264">
    <property type="entry name" value="Bact_exopeptidase_dim_dom"/>
</dbReference>
<reference evidence="2" key="1">
    <citation type="journal article" date="2014" name="PLoS ONE">
        <title>Transcriptome-Based Identification of ABC Transporters in the Western Tarnished Plant Bug Lygus hesperus.</title>
        <authorList>
            <person name="Hull J.J."/>
            <person name="Chaney K."/>
            <person name="Geib S.M."/>
            <person name="Fabrick J.A."/>
            <person name="Brent C.S."/>
            <person name="Walsh D."/>
            <person name="Lavine L.C."/>
        </authorList>
    </citation>
    <scope>NUCLEOTIDE SEQUENCE</scope>
</reference>
<dbReference type="PANTHER" id="PTHR45892">
    <property type="entry name" value="AMINOACYLASE-1"/>
    <property type="match status" value="1"/>
</dbReference>
<accession>A0A0A9XA19</accession>
<dbReference type="PANTHER" id="PTHR45892:SF1">
    <property type="entry name" value="AMINOACYLASE-1"/>
    <property type="match status" value="1"/>
</dbReference>
<dbReference type="Pfam" id="PF07687">
    <property type="entry name" value="M20_dimer"/>
    <property type="match status" value="1"/>
</dbReference>
<dbReference type="EMBL" id="GBRD01015654">
    <property type="protein sequence ID" value="JAG50172.1"/>
    <property type="molecule type" value="Transcribed_RNA"/>
</dbReference>
<evidence type="ECO:0000313" key="2">
    <source>
        <dbReference type="EMBL" id="JAG15618.1"/>
    </source>
</evidence>
<dbReference type="GO" id="GO:0004046">
    <property type="term" value="F:aminoacylase activity"/>
    <property type="evidence" value="ECO:0007669"/>
    <property type="project" value="TreeGrafter"/>
</dbReference>
<dbReference type="Gene3D" id="1.10.150.900">
    <property type="match status" value="1"/>
</dbReference>
<dbReference type="InterPro" id="IPR052083">
    <property type="entry name" value="Aminoacylase-1_M20A"/>
</dbReference>
<dbReference type="SUPFAM" id="SSF55031">
    <property type="entry name" value="Bacterial exopeptidase dimerisation domain"/>
    <property type="match status" value="1"/>
</dbReference>
<name>A0A0A9XA19_LYGHE</name>
<evidence type="ECO:0000259" key="1">
    <source>
        <dbReference type="Pfam" id="PF07687"/>
    </source>
</evidence>
<sequence length="222" mass="24396">MNDRIGNVAVVQIVCHGEPAHGSLLQTNTAPEKAQVVFNEFYERRAIEAKSLVGKPMPEICQGSMTSINLTHISGGTMDNTIPDEITLTFDLRISVLEDDETVKKWLDETVQKAGTGVSYTLPLQDKKLPATVLDESNKYWSAMRKCMVNRGFTFATIASPASTDGRFLRAAGIPTVGFSAMRHTPVLLHSNNEYIDESVFLEGVTIFQDIIKALSSLSKTD</sequence>
<proteinExistence type="predicted"/>
<reference evidence="2" key="2">
    <citation type="submission" date="2014-07" db="EMBL/GenBank/DDBJ databases">
        <authorList>
            <person name="Hull J."/>
        </authorList>
    </citation>
    <scope>NUCLEOTIDE SEQUENCE</scope>
</reference>
<evidence type="ECO:0000313" key="3">
    <source>
        <dbReference type="EMBL" id="JAG50172.1"/>
    </source>
</evidence>
<feature type="domain" description="Peptidase M20 dimerisation" evidence="1">
    <location>
        <begin position="11"/>
        <end position="114"/>
    </location>
</feature>
<dbReference type="SUPFAM" id="SSF53187">
    <property type="entry name" value="Zn-dependent exopeptidases"/>
    <property type="match status" value="1"/>
</dbReference>
<reference evidence="3" key="3">
    <citation type="submission" date="2014-09" db="EMBL/GenBank/DDBJ databases">
        <authorList>
            <person name="Magalhaes I.L.F."/>
            <person name="Oliveira U."/>
            <person name="Santos F.R."/>
            <person name="Vidigal T.H.D.A."/>
            <person name="Brescovit A.D."/>
            <person name="Santos A.J."/>
        </authorList>
    </citation>
    <scope>NUCLEOTIDE SEQUENCE</scope>
</reference>
<dbReference type="EMBL" id="GBHO01027986">
    <property type="protein sequence ID" value="JAG15618.1"/>
    <property type="molecule type" value="Transcribed_RNA"/>
</dbReference>
<dbReference type="Gene3D" id="3.30.70.360">
    <property type="match status" value="1"/>
</dbReference>
<protein>
    <submittedName>
        <fullName evidence="2">Aminoacylase-1</fullName>
    </submittedName>
</protein>